<dbReference type="PROSITE" id="PS00165">
    <property type="entry name" value="DEHYDRATASE_SER_THR"/>
    <property type="match status" value="1"/>
</dbReference>
<dbReference type="GO" id="GO:0006567">
    <property type="term" value="P:L-threonine catabolic process"/>
    <property type="evidence" value="ECO:0007669"/>
    <property type="project" value="TreeGrafter"/>
</dbReference>
<dbReference type="CDD" id="cd04886">
    <property type="entry name" value="ACT_ThrD-II-like"/>
    <property type="match status" value="1"/>
</dbReference>
<protein>
    <recommendedName>
        <fullName evidence="4">threonine ammonia-lyase</fullName>
        <ecNumber evidence="4">4.3.1.19</ecNumber>
    </recommendedName>
</protein>
<keyword evidence="10" id="KW-1185">Reference proteome</keyword>
<dbReference type="GO" id="GO:0030170">
    <property type="term" value="F:pyridoxal phosphate binding"/>
    <property type="evidence" value="ECO:0007669"/>
    <property type="project" value="InterPro"/>
</dbReference>
<dbReference type="Proteomes" id="UP000254889">
    <property type="component" value="Chromosome"/>
</dbReference>
<dbReference type="InterPro" id="IPR050147">
    <property type="entry name" value="Ser/Thr_Dehydratase"/>
</dbReference>
<dbReference type="GO" id="GO:0006565">
    <property type="term" value="P:L-serine catabolic process"/>
    <property type="evidence" value="ECO:0007669"/>
    <property type="project" value="TreeGrafter"/>
</dbReference>
<proteinExistence type="inferred from homology"/>
<evidence type="ECO:0000256" key="5">
    <source>
        <dbReference type="ARBA" id="ARBA00022624"/>
    </source>
</evidence>
<comment type="similarity">
    <text evidence="3">Belongs to the serine/threonine dehydratase family.</text>
</comment>
<dbReference type="GO" id="GO:0003941">
    <property type="term" value="F:L-serine ammonia-lyase activity"/>
    <property type="evidence" value="ECO:0007669"/>
    <property type="project" value="TreeGrafter"/>
</dbReference>
<dbReference type="PANTHER" id="PTHR48078">
    <property type="entry name" value="THREONINE DEHYDRATASE, MITOCHONDRIAL-RELATED"/>
    <property type="match status" value="1"/>
</dbReference>
<dbReference type="GO" id="GO:0004794">
    <property type="term" value="F:threonine deaminase activity"/>
    <property type="evidence" value="ECO:0007669"/>
    <property type="project" value="UniProtKB-EC"/>
</dbReference>
<dbReference type="CDD" id="cd01562">
    <property type="entry name" value="Thr-dehyd"/>
    <property type="match status" value="1"/>
</dbReference>
<dbReference type="KEGG" id="ptaw:DW352_06840"/>
<dbReference type="Pfam" id="PF00291">
    <property type="entry name" value="PALP"/>
    <property type="match status" value="1"/>
</dbReference>
<dbReference type="NCBIfam" id="NF005600">
    <property type="entry name" value="PRK07334.1"/>
    <property type="match status" value="1"/>
</dbReference>
<evidence type="ECO:0000256" key="3">
    <source>
        <dbReference type="ARBA" id="ARBA00010869"/>
    </source>
</evidence>
<keyword evidence="7 9" id="KW-0456">Lyase</keyword>
<reference evidence="9 10" key="1">
    <citation type="submission" date="2018-07" db="EMBL/GenBank/DDBJ databases">
        <authorList>
            <person name="Quirk P.G."/>
            <person name="Krulwich T.A."/>
        </authorList>
    </citation>
    <scope>NUCLEOTIDE SEQUENCE [LARGE SCALE GENOMIC DNA]</scope>
    <source>
        <strain evidence="9 10">CC-BB4</strain>
    </source>
</reference>
<dbReference type="InterPro" id="IPR001926">
    <property type="entry name" value="TrpB-like_PALP"/>
</dbReference>
<dbReference type="InterPro" id="IPR000634">
    <property type="entry name" value="Ser/Thr_deHydtase_PyrdxlP-BS"/>
</dbReference>
<evidence type="ECO:0000256" key="4">
    <source>
        <dbReference type="ARBA" id="ARBA00012096"/>
    </source>
</evidence>
<evidence type="ECO:0000313" key="9">
    <source>
        <dbReference type="EMBL" id="AXK83893.1"/>
    </source>
</evidence>
<keyword evidence="5" id="KW-0412">Isoleucine biosynthesis</keyword>
<dbReference type="OrthoDB" id="9811476at2"/>
<dbReference type="PANTHER" id="PTHR48078:SF6">
    <property type="entry name" value="L-THREONINE DEHYDRATASE CATABOLIC TDCB"/>
    <property type="match status" value="1"/>
</dbReference>
<evidence type="ECO:0000259" key="8">
    <source>
        <dbReference type="Pfam" id="PF00291"/>
    </source>
</evidence>
<dbReference type="EC" id="4.3.1.19" evidence="4"/>
<organism evidence="9 10">
    <name type="scientific">Pseudolabrys taiwanensis</name>
    <dbReference type="NCBI Taxonomy" id="331696"/>
    <lineage>
        <taxon>Bacteria</taxon>
        <taxon>Pseudomonadati</taxon>
        <taxon>Pseudomonadota</taxon>
        <taxon>Alphaproteobacteria</taxon>
        <taxon>Hyphomicrobiales</taxon>
        <taxon>Xanthobacteraceae</taxon>
        <taxon>Pseudolabrys</taxon>
    </lineage>
</organism>
<dbReference type="InterPro" id="IPR045865">
    <property type="entry name" value="ACT-like_dom_sf"/>
</dbReference>
<dbReference type="FunFam" id="3.40.50.1100:FF:000005">
    <property type="entry name" value="Threonine dehydratase catabolic"/>
    <property type="match status" value="1"/>
</dbReference>
<feature type="domain" description="Tryptophan synthase beta chain-like PALP" evidence="8">
    <location>
        <begin position="17"/>
        <end position="302"/>
    </location>
</feature>
<keyword evidence="6" id="KW-0663">Pyridoxal phosphate</keyword>
<dbReference type="GO" id="GO:0009097">
    <property type="term" value="P:isoleucine biosynthetic process"/>
    <property type="evidence" value="ECO:0007669"/>
    <property type="project" value="UniProtKB-UniPathway"/>
</dbReference>
<evidence type="ECO:0000256" key="6">
    <source>
        <dbReference type="ARBA" id="ARBA00022898"/>
    </source>
</evidence>
<comment type="cofactor">
    <cofactor evidence="1">
        <name>pyridoxal 5'-phosphate</name>
        <dbReference type="ChEBI" id="CHEBI:597326"/>
    </cofactor>
</comment>
<evidence type="ECO:0000256" key="2">
    <source>
        <dbReference type="ARBA" id="ARBA00004810"/>
    </source>
</evidence>
<evidence type="ECO:0000256" key="7">
    <source>
        <dbReference type="ARBA" id="ARBA00023239"/>
    </source>
</evidence>
<name>A0A346A3Z6_9HYPH</name>
<gene>
    <name evidence="9" type="ORF">DW352_06840</name>
</gene>
<dbReference type="AlphaFoldDB" id="A0A346A3Z6"/>
<comment type="pathway">
    <text evidence="2">Amino-acid biosynthesis; L-isoleucine biosynthesis; 2-oxobutanoate from L-threonine: step 1/1.</text>
</comment>
<dbReference type="UniPathway" id="UPA00047">
    <property type="reaction ID" value="UER00054"/>
</dbReference>
<evidence type="ECO:0000256" key="1">
    <source>
        <dbReference type="ARBA" id="ARBA00001933"/>
    </source>
</evidence>
<evidence type="ECO:0000313" key="10">
    <source>
        <dbReference type="Proteomes" id="UP000254889"/>
    </source>
</evidence>
<dbReference type="SUPFAM" id="SSF53686">
    <property type="entry name" value="Tryptophan synthase beta subunit-like PLP-dependent enzymes"/>
    <property type="match status" value="1"/>
</dbReference>
<accession>A0A346A3Z6</accession>
<keyword evidence="5" id="KW-0100">Branched-chain amino acid biosynthesis</keyword>
<dbReference type="InterPro" id="IPR036052">
    <property type="entry name" value="TrpB-like_PALP_sf"/>
</dbReference>
<sequence>MPVTLADIEEARRVLKDAVVHTPMLPAPKLSALTGAEVFVKYENFQITNSFKDRGALVKLASLSAAERARGVVAMSAGNHAQSVAYHAARLHIPATIVMPVTTPFVKLAATRSHGADVVLHGETVNEAQERVGELVREKGYVEVHPYADPRIIAGQGTIALEMLEEFGELDCLVIPIGGGGLIGGNAVAAKALRPDIEIVGVECALYPSMWNAVRGDNRPAGGSTLAEGIAVKSVSGLTVSIVRELVDDLLLVGEPDLERAVNAYTTLQKTVAEGAGAAGLAALLAYPERFRGKRVGLILSGANIDPRILASITVRELEREHRIVSFRLSIPDRPGTLGLIATRLGALGANILEVEHKRLLLDVPAKGAKLDVTIETRDAAHANEILTALAADGYQPAPIDGGAGIE</sequence>
<dbReference type="Gene3D" id="3.40.50.1100">
    <property type="match status" value="2"/>
</dbReference>
<keyword evidence="5" id="KW-0028">Amino-acid biosynthesis</keyword>
<dbReference type="EMBL" id="CP031417">
    <property type="protein sequence ID" value="AXK83893.1"/>
    <property type="molecule type" value="Genomic_DNA"/>
</dbReference>
<dbReference type="InterPro" id="IPR044561">
    <property type="entry name" value="ACT_ThrD-II-like"/>
</dbReference>
<dbReference type="SUPFAM" id="SSF55021">
    <property type="entry name" value="ACT-like"/>
    <property type="match status" value="1"/>
</dbReference>